<keyword evidence="1 5" id="KW-0812">Transmembrane</keyword>
<sequence>MNTIPARRLLSAAGIVALLAAILFVFAPMSSAAAECKPPGIPDYAGSGVNGAIDPKIEEPSGGNYYGLYSWGGLRWNTCDIQPFGSVAPDVLAELDTWAGNGLLGAGTGIAAIMTAMHKWSADPGALLKPIDDKIVQLSEISTEIFFGQWAFALIVFAAIGVLVAAITRNVRTTMMTLVSVLAACAFVAVVSSAPLTIAQSTDGVASSIVSAADAKALEYAGIPDSAPEGGGVYANTEESTGAILRDAMLQPMWRMGMTGVQSAADPTEAIFKASTASWEEVENGYKPEEKRDAYNEAVEAVKNDPAISNQYQTIKGQSYNRTGAGFLGAFMTLVVALIRVPAEALMFLGMLVIRFIPLIGPIFAALAIPEQTRPAATAALKIVAAAIFNVVVFGVIASVHTAITAILYVNAANLFVNTIISVLVTYLLLKLSKPYRSVTRLATGKAVATELERAPDGPGNAIKGVIGMATGTVMGNIVSGRGDSDRKTKRELKKDAALERIDRGHPGPDVVNKGWREAPAIHPGWSNAPGGSGAGLADGDGPFYQPERDTTMRFEDGLTTADLEAPHVTATMPDLLIEPEWDNGRLATNIFVPDAETNVVIPEHQVNIRAEEPVVTISDDGANYFRVEQ</sequence>
<evidence type="ECO:0000313" key="7">
    <source>
        <dbReference type="EMBL" id="KJL49556.1"/>
    </source>
</evidence>
<feature type="transmembrane region" description="Helical" evidence="5">
    <location>
        <begin position="147"/>
        <end position="167"/>
    </location>
</feature>
<dbReference type="AlphaFoldDB" id="A0A0M2HS80"/>
<protein>
    <submittedName>
        <fullName evidence="7">TrbL/VirB6 plasmid conjugal transfer protein</fullName>
    </submittedName>
</protein>
<keyword evidence="8" id="KW-1185">Reference proteome</keyword>
<reference evidence="7 8" key="1">
    <citation type="submission" date="2015-02" db="EMBL/GenBank/DDBJ databases">
        <title>Draft genome sequences of ten Microbacterium spp. with emphasis on heavy metal contaminated environments.</title>
        <authorList>
            <person name="Corretto E."/>
        </authorList>
    </citation>
    <scope>NUCLEOTIDE SEQUENCE [LARGE SCALE GENOMIC DNA]</scope>
    <source>
        <strain evidence="7 8">SA35</strain>
    </source>
</reference>
<evidence type="ECO:0000256" key="4">
    <source>
        <dbReference type="SAM" id="MobiDB-lite"/>
    </source>
</evidence>
<name>A0A0M2HS80_9MICO</name>
<accession>A0A0M2HS80</accession>
<dbReference type="PROSITE" id="PS51318">
    <property type="entry name" value="TAT"/>
    <property type="match status" value="1"/>
</dbReference>
<dbReference type="Pfam" id="PF04610">
    <property type="entry name" value="TrbL"/>
    <property type="match status" value="1"/>
</dbReference>
<feature type="transmembrane region" description="Helical" evidence="5">
    <location>
        <begin position="379"/>
        <end position="400"/>
    </location>
</feature>
<evidence type="ECO:0000256" key="1">
    <source>
        <dbReference type="ARBA" id="ARBA00022692"/>
    </source>
</evidence>
<gene>
    <name evidence="7" type="ORF">RS84_00030</name>
</gene>
<proteinExistence type="predicted"/>
<dbReference type="EMBL" id="JYJB01000002">
    <property type="protein sequence ID" value="KJL49556.1"/>
    <property type="molecule type" value="Genomic_DNA"/>
</dbReference>
<dbReference type="InterPro" id="IPR006311">
    <property type="entry name" value="TAT_signal"/>
</dbReference>
<evidence type="ECO:0000313" key="8">
    <source>
        <dbReference type="Proteomes" id="UP000033900"/>
    </source>
</evidence>
<dbReference type="OrthoDB" id="4480700at2"/>
<dbReference type="InterPro" id="IPR007688">
    <property type="entry name" value="Conjugal_tfr_TrbL/VirB6"/>
</dbReference>
<comment type="caution">
    <text evidence="7">The sequence shown here is derived from an EMBL/GenBank/DDBJ whole genome shotgun (WGS) entry which is preliminary data.</text>
</comment>
<feature type="transmembrane region" description="Helical" evidence="5">
    <location>
        <begin position="406"/>
        <end position="430"/>
    </location>
</feature>
<feature type="transmembrane region" description="Helical" evidence="5">
    <location>
        <begin position="345"/>
        <end position="367"/>
    </location>
</feature>
<dbReference type="Proteomes" id="UP000033900">
    <property type="component" value="Unassembled WGS sequence"/>
</dbReference>
<feature type="region of interest" description="Disordered" evidence="4">
    <location>
        <begin position="523"/>
        <end position="548"/>
    </location>
</feature>
<feature type="chain" id="PRO_5005633783" evidence="6">
    <location>
        <begin position="34"/>
        <end position="630"/>
    </location>
</feature>
<dbReference type="PATRIC" id="fig|273678.4.peg.26"/>
<evidence type="ECO:0000256" key="6">
    <source>
        <dbReference type="SAM" id="SignalP"/>
    </source>
</evidence>
<dbReference type="GO" id="GO:0030255">
    <property type="term" value="P:protein secretion by the type IV secretion system"/>
    <property type="evidence" value="ECO:0007669"/>
    <property type="project" value="InterPro"/>
</dbReference>
<feature type="signal peptide" evidence="6">
    <location>
        <begin position="1"/>
        <end position="33"/>
    </location>
</feature>
<organism evidence="7 8">
    <name type="scientific">Microbacterium hydrocarbonoxydans</name>
    <dbReference type="NCBI Taxonomy" id="273678"/>
    <lineage>
        <taxon>Bacteria</taxon>
        <taxon>Bacillati</taxon>
        <taxon>Actinomycetota</taxon>
        <taxon>Actinomycetes</taxon>
        <taxon>Micrococcales</taxon>
        <taxon>Microbacteriaceae</taxon>
        <taxon>Microbacterium</taxon>
    </lineage>
</organism>
<dbReference type="STRING" id="273678.RS84_00030"/>
<keyword evidence="2 5" id="KW-1133">Transmembrane helix</keyword>
<evidence type="ECO:0000256" key="5">
    <source>
        <dbReference type="SAM" id="Phobius"/>
    </source>
</evidence>
<dbReference type="RefSeq" id="WP_045255735.1">
    <property type="nucleotide sequence ID" value="NZ_JYJB01000002.1"/>
</dbReference>
<keyword evidence="6" id="KW-0732">Signal</keyword>
<keyword evidence="3 5" id="KW-0472">Membrane</keyword>
<evidence type="ECO:0000256" key="2">
    <source>
        <dbReference type="ARBA" id="ARBA00022989"/>
    </source>
</evidence>
<evidence type="ECO:0000256" key="3">
    <source>
        <dbReference type="ARBA" id="ARBA00023136"/>
    </source>
</evidence>
<feature type="transmembrane region" description="Helical" evidence="5">
    <location>
        <begin position="320"/>
        <end position="339"/>
    </location>
</feature>